<dbReference type="InterPro" id="IPR050707">
    <property type="entry name" value="HTH_MetabolicPath_Reg"/>
</dbReference>
<accession>A0ABP9HYT5</accession>
<keyword evidence="8" id="KW-1185">Reference proteome</keyword>
<evidence type="ECO:0000313" key="8">
    <source>
        <dbReference type="Proteomes" id="UP001500466"/>
    </source>
</evidence>
<keyword evidence="3" id="KW-0804">Transcription</keyword>
<dbReference type="InterPro" id="IPR029016">
    <property type="entry name" value="GAF-like_dom_sf"/>
</dbReference>
<sequence>MSQPEPAQGPPPADGEPPAEAVRPLERGLALLRAMAVDPDPRTRPGDLARVTGLARATVDRIAATLVRLGYVRHEGRDLALTPQAAELGNAYLASSGLAAAVRPYAEALADRLDESVSVAVPDGDGVRFVVQATRRRAMAVAFRIGDLLPAERCAPGALFAAAWTDADWQAWRARRAREQGDTAFPALPLRRPRDAHASSEAEFADRVDIARTHGHSTDSGLIEPGLIAIAVPVLDGDGRIVCALSVVSHTSRHTPATLADIALGPARDTAAAMAAAIRPDAPGPAPRPHAPAADPRLKDELGAEYLQSLARGLDVLCALGTTRGPMTLADVARAAALPRATARRSLITLDYLGYAEPHGKGFALTPRVLDLGYARLAGLALPEVLLPHLTELVRTVGESASAAVLDGDDIRYIARVPTRRIMRVDITVGTRMPAALASMGRVLLAALPPAERADYLSRVRIEPRTPRSASTPAEVASAVDRAAADGYAQVDQELEEGLRSLSVPVRDADGHVVAAVNVAHHASRGTPDETRDEILPPLRLAAARAEADLRALGQWSRVR</sequence>
<evidence type="ECO:0000313" key="7">
    <source>
        <dbReference type="EMBL" id="GAA4981949.1"/>
    </source>
</evidence>
<keyword evidence="1" id="KW-0805">Transcription regulation</keyword>
<dbReference type="PANTHER" id="PTHR30136:SF34">
    <property type="entry name" value="TRANSCRIPTIONAL REGULATOR"/>
    <property type="match status" value="1"/>
</dbReference>
<feature type="domain" description="HTH iclR-type" evidence="5">
    <location>
        <begin position="307"/>
        <end position="367"/>
    </location>
</feature>
<evidence type="ECO:0000259" key="6">
    <source>
        <dbReference type="PROSITE" id="PS51078"/>
    </source>
</evidence>
<evidence type="ECO:0000259" key="5">
    <source>
        <dbReference type="PROSITE" id="PS51077"/>
    </source>
</evidence>
<protein>
    <submittedName>
        <fullName evidence="7">IclR family transcriptional regulator C-terminal domain-containing protein</fullName>
    </submittedName>
</protein>
<dbReference type="PROSITE" id="PS51078">
    <property type="entry name" value="ICLR_ED"/>
    <property type="match status" value="2"/>
</dbReference>
<feature type="domain" description="IclR-ED" evidence="6">
    <location>
        <begin position="84"/>
        <end position="280"/>
    </location>
</feature>
<dbReference type="InterPro" id="IPR005471">
    <property type="entry name" value="Tscrpt_reg_IclR_N"/>
</dbReference>
<feature type="domain" description="IclR-ED" evidence="6">
    <location>
        <begin position="368"/>
        <end position="552"/>
    </location>
</feature>
<dbReference type="Pfam" id="PF09339">
    <property type="entry name" value="HTH_IclR"/>
    <property type="match status" value="2"/>
</dbReference>
<feature type="region of interest" description="Disordered" evidence="4">
    <location>
        <begin position="1"/>
        <end position="23"/>
    </location>
</feature>
<dbReference type="SUPFAM" id="SSF46785">
    <property type="entry name" value="Winged helix' DNA-binding domain"/>
    <property type="match status" value="2"/>
</dbReference>
<dbReference type="SUPFAM" id="SSF55781">
    <property type="entry name" value="GAF domain-like"/>
    <property type="match status" value="2"/>
</dbReference>
<dbReference type="Gene3D" id="1.10.10.10">
    <property type="entry name" value="Winged helix-like DNA-binding domain superfamily/Winged helix DNA-binding domain"/>
    <property type="match status" value="2"/>
</dbReference>
<evidence type="ECO:0000256" key="4">
    <source>
        <dbReference type="SAM" id="MobiDB-lite"/>
    </source>
</evidence>
<organism evidence="7 8">
    <name type="scientific">Yinghuangia aomiensis</name>
    <dbReference type="NCBI Taxonomy" id="676205"/>
    <lineage>
        <taxon>Bacteria</taxon>
        <taxon>Bacillati</taxon>
        <taxon>Actinomycetota</taxon>
        <taxon>Actinomycetes</taxon>
        <taxon>Kitasatosporales</taxon>
        <taxon>Streptomycetaceae</taxon>
        <taxon>Yinghuangia</taxon>
    </lineage>
</organism>
<gene>
    <name evidence="7" type="ORF">GCM10023205_59150</name>
</gene>
<comment type="caution">
    <text evidence="7">The sequence shown here is derived from an EMBL/GenBank/DDBJ whole genome shotgun (WGS) entry which is preliminary data.</text>
</comment>
<reference evidence="8" key="1">
    <citation type="journal article" date="2019" name="Int. J. Syst. Evol. Microbiol.">
        <title>The Global Catalogue of Microorganisms (GCM) 10K type strain sequencing project: providing services to taxonomists for standard genome sequencing and annotation.</title>
        <authorList>
            <consortium name="The Broad Institute Genomics Platform"/>
            <consortium name="The Broad Institute Genome Sequencing Center for Infectious Disease"/>
            <person name="Wu L."/>
            <person name="Ma J."/>
        </authorList>
    </citation>
    <scope>NUCLEOTIDE SEQUENCE [LARGE SCALE GENOMIC DNA]</scope>
    <source>
        <strain evidence="8">JCM 17986</strain>
    </source>
</reference>
<evidence type="ECO:0000256" key="1">
    <source>
        <dbReference type="ARBA" id="ARBA00023015"/>
    </source>
</evidence>
<dbReference type="RefSeq" id="WP_345678786.1">
    <property type="nucleotide sequence ID" value="NZ_BAABHS010000024.1"/>
</dbReference>
<dbReference type="Gene3D" id="3.30.450.40">
    <property type="match status" value="2"/>
</dbReference>
<feature type="domain" description="HTH iclR-type" evidence="5">
    <location>
        <begin position="22"/>
        <end position="83"/>
    </location>
</feature>
<dbReference type="PANTHER" id="PTHR30136">
    <property type="entry name" value="HELIX-TURN-HELIX TRANSCRIPTIONAL REGULATOR, ICLR FAMILY"/>
    <property type="match status" value="1"/>
</dbReference>
<proteinExistence type="predicted"/>
<evidence type="ECO:0000256" key="2">
    <source>
        <dbReference type="ARBA" id="ARBA00023125"/>
    </source>
</evidence>
<keyword evidence="2" id="KW-0238">DNA-binding</keyword>
<name>A0ABP9HYT5_9ACTN</name>
<evidence type="ECO:0000256" key="3">
    <source>
        <dbReference type="ARBA" id="ARBA00023163"/>
    </source>
</evidence>
<dbReference type="SMART" id="SM00346">
    <property type="entry name" value="HTH_ICLR"/>
    <property type="match status" value="2"/>
</dbReference>
<dbReference type="PROSITE" id="PS51077">
    <property type="entry name" value="HTH_ICLR"/>
    <property type="match status" value="2"/>
</dbReference>
<dbReference type="InterPro" id="IPR036390">
    <property type="entry name" value="WH_DNA-bd_sf"/>
</dbReference>
<dbReference type="EMBL" id="BAABHS010000024">
    <property type="protein sequence ID" value="GAA4981949.1"/>
    <property type="molecule type" value="Genomic_DNA"/>
</dbReference>
<dbReference type="InterPro" id="IPR014757">
    <property type="entry name" value="Tscrpt_reg_IclR_C"/>
</dbReference>
<dbReference type="Proteomes" id="UP001500466">
    <property type="component" value="Unassembled WGS sequence"/>
</dbReference>
<dbReference type="Pfam" id="PF01614">
    <property type="entry name" value="IclR_C"/>
    <property type="match status" value="2"/>
</dbReference>
<dbReference type="InterPro" id="IPR036388">
    <property type="entry name" value="WH-like_DNA-bd_sf"/>
</dbReference>